<organism evidence="6 7">
    <name type="scientific">Poecilia latipinna</name>
    <name type="common">sailfin molly</name>
    <dbReference type="NCBI Taxonomy" id="48699"/>
    <lineage>
        <taxon>Eukaryota</taxon>
        <taxon>Metazoa</taxon>
        <taxon>Chordata</taxon>
        <taxon>Craniata</taxon>
        <taxon>Vertebrata</taxon>
        <taxon>Euteleostomi</taxon>
        <taxon>Actinopterygii</taxon>
        <taxon>Neopterygii</taxon>
        <taxon>Teleostei</taxon>
        <taxon>Neoteleostei</taxon>
        <taxon>Acanthomorphata</taxon>
        <taxon>Ovalentaria</taxon>
        <taxon>Atherinomorphae</taxon>
        <taxon>Cyprinodontiformes</taxon>
        <taxon>Poeciliidae</taxon>
        <taxon>Poeciliinae</taxon>
        <taxon>Poecilia</taxon>
    </lineage>
</organism>
<name>A0A3B3UVU1_9TELE</name>
<dbReference type="PANTHER" id="PTHR18842:SF2">
    <property type="entry name" value="INTERLEUKIN-1 RECEPTOR-ASSOCIATED KINASE 1-BINDING PROTEIN 1"/>
    <property type="match status" value="1"/>
</dbReference>
<dbReference type="Pfam" id="PF04402">
    <property type="entry name" value="SIMPL"/>
    <property type="match status" value="1"/>
</dbReference>
<dbReference type="InterPro" id="IPR007497">
    <property type="entry name" value="SIMPL/DUF541"/>
</dbReference>
<dbReference type="RefSeq" id="XP_014914969.1">
    <property type="nucleotide sequence ID" value="XM_015059483.1"/>
</dbReference>
<dbReference type="GO" id="GO:0005634">
    <property type="term" value="C:nucleus"/>
    <property type="evidence" value="ECO:0007669"/>
    <property type="project" value="UniProtKB-SubCell"/>
</dbReference>
<comment type="similarity">
    <text evidence="3">Belongs to the IRAK1BP1 family.</text>
</comment>
<accession>A0A3B3UVU1</accession>
<dbReference type="AlphaFoldDB" id="A0A3B3UVU1"/>
<dbReference type="InterPro" id="IPR030312">
    <property type="entry name" value="IRAK1BP1"/>
</dbReference>
<dbReference type="STRING" id="48699.ENSPLAP00000016764"/>
<dbReference type="GO" id="GO:0006955">
    <property type="term" value="P:immune response"/>
    <property type="evidence" value="ECO:0007669"/>
    <property type="project" value="InterPro"/>
</dbReference>
<reference evidence="6" key="1">
    <citation type="submission" date="2025-08" db="UniProtKB">
        <authorList>
            <consortium name="Ensembl"/>
        </authorList>
    </citation>
    <scope>IDENTIFICATION</scope>
</reference>
<evidence type="ECO:0000256" key="3">
    <source>
        <dbReference type="ARBA" id="ARBA00005509"/>
    </source>
</evidence>
<dbReference type="GO" id="GO:0043123">
    <property type="term" value="P:positive regulation of canonical NF-kappaB signal transduction"/>
    <property type="evidence" value="ECO:0007669"/>
    <property type="project" value="InterPro"/>
</dbReference>
<evidence type="ECO:0000256" key="4">
    <source>
        <dbReference type="ARBA" id="ARBA00022490"/>
    </source>
</evidence>
<dbReference type="Ensembl" id="ENSPLAT00000031180.1">
    <property type="protein sequence ID" value="ENSPLAP00000016764.1"/>
    <property type="gene ID" value="ENSPLAG00000021010.1"/>
</dbReference>
<protein>
    <submittedName>
        <fullName evidence="6">Interleukin-1 receptor-associated kinase 1 binding protein 1</fullName>
    </submittedName>
</protein>
<dbReference type="OrthoDB" id="6365554at2759"/>
<evidence type="ECO:0000256" key="1">
    <source>
        <dbReference type="ARBA" id="ARBA00004123"/>
    </source>
</evidence>
<dbReference type="Gene3D" id="3.30.110.170">
    <property type="entry name" value="Protein of unknown function (DUF541), domain 1"/>
    <property type="match status" value="1"/>
</dbReference>
<evidence type="ECO:0000313" key="7">
    <source>
        <dbReference type="Proteomes" id="UP000261500"/>
    </source>
</evidence>
<dbReference type="Proteomes" id="UP000261500">
    <property type="component" value="Unplaced"/>
</dbReference>
<dbReference type="PANTHER" id="PTHR18842">
    <property type="entry name" value="INTERLEUKIN-1 RECEPTOR-ASSOCIATED KINASE 1-BINDING PROTEIN 1"/>
    <property type="match status" value="1"/>
</dbReference>
<keyword evidence="5" id="KW-0539">Nucleus</keyword>
<dbReference type="CTD" id="134728"/>
<reference evidence="6" key="2">
    <citation type="submission" date="2025-09" db="UniProtKB">
        <authorList>
            <consortium name="Ensembl"/>
        </authorList>
    </citation>
    <scope>IDENTIFICATION</scope>
</reference>
<comment type="subcellular location">
    <subcellularLocation>
        <location evidence="2">Cytoplasm</location>
    </subcellularLocation>
    <subcellularLocation>
        <location evidence="1">Nucleus</location>
    </subcellularLocation>
</comment>
<dbReference type="KEGG" id="plai:106964159"/>
<sequence>MYPPLLLALQVPGSLSSVAIGAGSSFLELISSSTMNVPVRIFAALPAAETDDKDKQQGLELTCLNKPVREVQVTGVAEVSCPADRAWLLVSVTSTKDSINEVTNSISRRLEYISQTIRQHGVSEEDTTVRRTLRRHAETYTMDAEILVTFSEFKKMEHMCCILLEKLDKSVQVGMPRFFHSAACLSELRLRASVSAVENAQQKASQIAEMLGESLGATLLVREEETKEWRNEEEATDGERSLTHVPPLLPIATVTSQVSVSFSFKDKSRKKL</sequence>
<dbReference type="GO" id="GO:0005737">
    <property type="term" value="C:cytoplasm"/>
    <property type="evidence" value="ECO:0007669"/>
    <property type="project" value="UniProtKB-SubCell"/>
</dbReference>
<proteinExistence type="inferred from homology"/>
<keyword evidence="7" id="KW-1185">Reference proteome</keyword>
<dbReference type="GeneTree" id="ENSGT00390000012588"/>
<keyword evidence="4" id="KW-0963">Cytoplasm</keyword>
<evidence type="ECO:0000256" key="5">
    <source>
        <dbReference type="ARBA" id="ARBA00023242"/>
    </source>
</evidence>
<dbReference type="GeneID" id="106964159"/>
<evidence type="ECO:0000256" key="2">
    <source>
        <dbReference type="ARBA" id="ARBA00004496"/>
    </source>
</evidence>
<evidence type="ECO:0000313" key="6">
    <source>
        <dbReference type="Ensembl" id="ENSPLAP00000016764.1"/>
    </source>
</evidence>
<dbReference type="Gene3D" id="3.30.70.2970">
    <property type="entry name" value="Protein of unknown function (DUF541), domain 2"/>
    <property type="match status" value="1"/>
</dbReference>